<evidence type="ECO:0000256" key="2">
    <source>
        <dbReference type="SAM" id="Phobius"/>
    </source>
</evidence>
<evidence type="ECO:0000313" key="4">
    <source>
        <dbReference type="Proteomes" id="UP000029723"/>
    </source>
</evidence>
<reference evidence="3 4" key="1">
    <citation type="submission" date="2014-07" db="EMBL/GenBank/DDBJ databases">
        <authorList>
            <person name="McCorrison J."/>
            <person name="Sanka R."/>
            <person name="Torralba M."/>
            <person name="Gillis M."/>
            <person name="Haft D.H."/>
            <person name="Methe B."/>
            <person name="Sutton G."/>
            <person name="Nelson K.E."/>
        </authorList>
    </citation>
    <scope>NUCLEOTIDE SEQUENCE [LARGE SCALE GENOMIC DNA]</scope>
    <source>
        <strain evidence="3 4">S9-PR14</strain>
    </source>
</reference>
<feature type="compositionally biased region" description="Acidic residues" evidence="1">
    <location>
        <begin position="77"/>
        <end position="98"/>
    </location>
</feature>
<keyword evidence="2" id="KW-0812">Transmembrane</keyword>
<keyword evidence="2" id="KW-0472">Membrane</keyword>
<feature type="region of interest" description="Disordered" evidence="1">
    <location>
        <begin position="67"/>
        <end position="112"/>
    </location>
</feature>
<accession>A0A098YTT4</accession>
<sequence length="112" mass="12849">MNKDKTEKKTAAGCLIIVALFFIVLAVYQYNEEKQARQVRQEIKHLTPASFRADTIIRRNRIVTGALSPTTSKDADSDSYDNPDFDDLIPGEEYDEEFVDRSEGDRELYDEP</sequence>
<dbReference type="AlphaFoldDB" id="A0A098YTT4"/>
<dbReference type="Proteomes" id="UP000029723">
    <property type="component" value="Unassembled WGS sequence"/>
</dbReference>
<gene>
    <name evidence="3" type="ORF">HMPREF9304_02935</name>
</gene>
<keyword evidence="2" id="KW-1133">Transmembrane helix</keyword>
<evidence type="ECO:0000256" key="1">
    <source>
        <dbReference type="SAM" id="MobiDB-lite"/>
    </source>
</evidence>
<feature type="transmembrane region" description="Helical" evidence="2">
    <location>
        <begin position="12"/>
        <end position="30"/>
    </location>
</feature>
<protein>
    <submittedName>
        <fullName evidence="3">Uncharacterized protein</fullName>
    </submittedName>
</protein>
<organism evidence="3 4">
    <name type="scientific">Hoylesella timonensis S9-PR14</name>
    <dbReference type="NCBI Taxonomy" id="1401062"/>
    <lineage>
        <taxon>Bacteria</taxon>
        <taxon>Pseudomonadati</taxon>
        <taxon>Bacteroidota</taxon>
        <taxon>Bacteroidia</taxon>
        <taxon>Bacteroidales</taxon>
        <taxon>Prevotellaceae</taxon>
        <taxon>Hoylesella</taxon>
    </lineage>
</organism>
<name>A0A098YTT4_9BACT</name>
<dbReference type="EMBL" id="JRPQ01000058">
    <property type="protein sequence ID" value="KGI22722.1"/>
    <property type="molecule type" value="Genomic_DNA"/>
</dbReference>
<dbReference type="RefSeq" id="WP_036926275.1">
    <property type="nucleotide sequence ID" value="NZ_JRPQ01000058.1"/>
</dbReference>
<feature type="compositionally biased region" description="Basic and acidic residues" evidence="1">
    <location>
        <begin position="99"/>
        <end position="112"/>
    </location>
</feature>
<evidence type="ECO:0000313" key="3">
    <source>
        <dbReference type="EMBL" id="KGI22722.1"/>
    </source>
</evidence>
<comment type="caution">
    <text evidence="3">The sequence shown here is derived from an EMBL/GenBank/DDBJ whole genome shotgun (WGS) entry which is preliminary data.</text>
</comment>
<proteinExistence type="predicted"/>